<sequence length="207" mass="23449">MHSRITILHCPSITLWLERVRDDDEPLTLLADYLTPKLSCKSSSCSPCGGIQVIPRRQALPQLILLLRMWVSHVNGGCWKRRAGQRKSIFVLTLRQYDASVGMTRNNGRRVLLVFSRQREDKGVRSNRHASDYSLLWSTRDTMEPFLDFGAPLSINAPAGISNLSGGGTLYASSMARHERRPVYNDKVRPRRSLAGLRIPSHFYCGR</sequence>
<accession>A0AAD7JE55</accession>
<dbReference type="AlphaFoldDB" id="A0AAD7JE55"/>
<protein>
    <submittedName>
        <fullName evidence="1">Uncharacterized protein</fullName>
    </submittedName>
</protein>
<name>A0AAD7JE55_9AGAR</name>
<dbReference type="Proteomes" id="UP001215280">
    <property type="component" value="Unassembled WGS sequence"/>
</dbReference>
<reference evidence="1" key="1">
    <citation type="submission" date="2023-03" db="EMBL/GenBank/DDBJ databases">
        <title>Massive genome expansion in bonnet fungi (Mycena s.s.) driven by repeated elements and novel gene families across ecological guilds.</title>
        <authorList>
            <consortium name="Lawrence Berkeley National Laboratory"/>
            <person name="Harder C.B."/>
            <person name="Miyauchi S."/>
            <person name="Viragh M."/>
            <person name="Kuo A."/>
            <person name="Thoen E."/>
            <person name="Andreopoulos B."/>
            <person name="Lu D."/>
            <person name="Skrede I."/>
            <person name="Drula E."/>
            <person name="Henrissat B."/>
            <person name="Morin E."/>
            <person name="Kohler A."/>
            <person name="Barry K."/>
            <person name="LaButti K."/>
            <person name="Morin E."/>
            <person name="Salamov A."/>
            <person name="Lipzen A."/>
            <person name="Mereny Z."/>
            <person name="Hegedus B."/>
            <person name="Baldrian P."/>
            <person name="Stursova M."/>
            <person name="Weitz H."/>
            <person name="Taylor A."/>
            <person name="Grigoriev I.V."/>
            <person name="Nagy L.G."/>
            <person name="Martin F."/>
            <person name="Kauserud H."/>
        </authorList>
    </citation>
    <scope>NUCLEOTIDE SEQUENCE</scope>
    <source>
        <strain evidence="1">CBHHK188m</strain>
    </source>
</reference>
<comment type="caution">
    <text evidence="1">The sequence shown here is derived from an EMBL/GenBank/DDBJ whole genome shotgun (WGS) entry which is preliminary data.</text>
</comment>
<evidence type="ECO:0000313" key="2">
    <source>
        <dbReference type="Proteomes" id="UP001215280"/>
    </source>
</evidence>
<proteinExistence type="predicted"/>
<keyword evidence="2" id="KW-1185">Reference proteome</keyword>
<dbReference type="EMBL" id="JARJLG010000047">
    <property type="protein sequence ID" value="KAJ7760844.1"/>
    <property type="molecule type" value="Genomic_DNA"/>
</dbReference>
<organism evidence="1 2">
    <name type="scientific">Mycena maculata</name>
    <dbReference type="NCBI Taxonomy" id="230809"/>
    <lineage>
        <taxon>Eukaryota</taxon>
        <taxon>Fungi</taxon>
        <taxon>Dikarya</taxon>
        <taxon>Basidiomycota</taxon>
        <taxon>Agaricomycotina</taxon>
        <taxon>Agaricomycetes</taxon>
        <taxon>Agaricomycetidae</taxon>
        <taxon>Agaricales</taxon>
        <taxon>Marasmiineae</taxon>
        <taxon>Mycenaceae</taxon>
        <taxon>Mycena</taxon>
    </lineage>
</organism>
<gene>
    <name evidence="1" type="ORF">DFH07DRAFT_815990</name>
</gene>
<evidence type="ECO:0000313" key="1">
    <source>
        <dbReference type="EMBL" id="KAJ7760844.1"/>
    </source>
</evidence>